<feature type="compositionally biased region" description="Low complexity" evidence="1">
    <location>
        <begin position="37"/>
        <end position="74"/>
    </location>
</feature>
<evidence type="ECO:0000313" key="4">
    <source>
        <dbReference type="Proteomes" id="UP000019484"/>
    </source>
</evidence>
<dbReference type="PANTHER" id="PTHR10963">
    <property type="entry name" value="GLYCOSYL HYDROLASE-RELATED"/>
    <property type="match status" value="1"/>
</dbReference>
<evidence type="ECO:0000256" key="1">
    <source>
        <dbReference type="SAM" id="MobiDB-lite"/>
    </source>
</evidence>
<dbReference type="HOGENOM" id="CLU_054797_0_0_1"/>
<dbReference type="Proteomes" id="UP000019484">
    <property type="component" value="Unassembled WGS sequence"/>
</dbReference>
<name>W9Y730_9EURO</name>
<dbReference type="RefSeq" id="XP_007724853.1">
    <property type="nucleotide sequence ID" value="XM_007726663.1"/>
</dbReference>
<gene>
    <name evidence="3" type="ORF">A1O1_05779</name>
</gene>
<dbReference type="GO" id="GO:0004553">
    <property type="term" value="F:hydrolase activity, hydrolyzing O-glycosyl compounds"/>
    <property type="evidence" value="ECO:0007669"/>
    <property type="project" value="InterPro"/>
</dbReference>
<comment type="caution">
    <text evidence="3">The sequence shown here is derived from an EMBL/GenBank/DDBJ whole genome shotgun (WGS) entry which is preliminary data.</text>
</comment>
<dbReference type="InterPro" id="IPR050546">
    <property type="entry name" value="Glycosyl_Hydrlase_16"/>
</dbReference>
<proteinExistence type="predicted"/>
<keyword evidence="4" id="KW-1185">Reference proteome</keyword>
<protein>
    <recommendedName>
        <fullName evidence="2">GH16 domain-containing protein</fullName>
    </recommendedName>
</protein>
<dbReference type="eggNOG" id="ENOG502SKUZ">
    <property type="taxonomic scope" value="Eukaryota"/>
</dbReference>
<dbReference type="InterPro" id="IPR013320">
    <property type="entry name" value="ConA-like_dom_sf"/>
</dbReference>
<dbReference type="EMBL" id="AMWN01000005">
    <property type="protein sequence ID" value="EXJ85415.1"/>
    <property type="molecule type" value="Genomic_DNA"/>
</dbReference>
<dbReference type="PANTHER" id="PTHR10963:SF53">
    <property type="entry name" value="GH16 DOMAIN-CONTAINING PROTEIN"/>
    <property type="match status" value="1"/>
</dbReference>
<dbReference type="GeneID" id="19160652"/>
<evidence type="ECO:0000259" key="2">
    <source>
        <dbReference type="PROSITE" id="PS51762"/>
    </source>
</evidence>
<dbReference type="AlphaFoldDB" id="W9Y730"/>
<reference evidence="3 4" key="1">
    <citation type="submission" date="2013-03" db="EMBL/GenBank/DDBJ databases">
        <title>The Genome Sequence of Capronia coronata CBS 617.96.</title>
        <authorList>
            <consortium name="The Broad Institute Genomics Platform"/>
            <person name="Cuomo C."/>
            <person name="de Hoog S."/>
            <person name="Gorbushina A."/>
            <person name="Walker B."/>
            <person name="Young S.K."/>
            <person name="Zeng Q."/>
            <person name="Gargeya S."/>
            <person name="Fitzgerald M."/>
            <person name="Haas B."/>
            <person name="Abouelleil A."/>
            <person name="Allen A.W."/>
            <person name="Alvarado L."/>
            <person name="Arachchi H.M."/>
            <person name="Berlin A.M."/>
            <person name="Chapman S.B."/>
            <person name="Gainer-Dewar J."/>
            <person name="Goldberg J."/>
            <person name="Griggs A."/>
            <person name="Gujja S."/>
            <person name="Hansen M."/>
            <person name="Howarth C."/>
            <person name="Imamovic A."/>
            <person name="Ireland A."/>
            <person name="Larimer J."/>
            <person name="McCowan C."/>
            <person name="Murphy C."/>
            <person name="Pearson M."/>
            <person name="Poon T.W."/>
            <person name="Priest M."/>
            <person name="Roberts A."/>
            <person name="Saif S."/>
            <person name="Shea T."/>
            <person name="Sisk P."/>
            <person name="Sykes S."/>
            <person name="Wortman J."/>
            <person name="Nusbaum C."/>
            <person name="Birren B."/>
        </authorList>
    </citation>
    <scope>NUCLEOTIDE SEQUENCE [LARGE SCALE GENOMIC DNA]</scope>
    <source>
        <strain evidence="3 4">CBS 617.96</strain>
    </source>
</reference>
<dbReference type="CDD" id="cd08023">
    <property type="entry name" value="GH16_laminarinase_like"/>
    <property type="match status" value="1"/>
</dbReference>
<feature type="domain" description="GH16" evidence="2">
    <location>
        <begin position="82"/>
        <end position="351"/>
    </location>
</feature>
<dbReference type="Gene3D" id="2.60.120.200">
    <property type="match status" value="1"/>
</dbReference>
<accession>W9Y730</accession>
<dbReference type="PROSITE" id="PS51762">
    <property type="entry name" value="GH16_2"/>
    <property type="match status" value="1"/>
</dbReference>
<organism evidence="3 4">
    <name type="scientific">Capronia coronata CBS 617.96</name>
    <dbReference type="NCBI Taxonomy" id="1182541"/>
    <lineage>
        <taxon>Eukaryota</taxon>
        <taxon>Fungi</taxon>
        <taxon>Dikarya</taxon>
        <taxon>Ascomycota</taxon>
        <taxon>Pezizomycotina</taxon>
        <taxon>Eurotiomycetes</taxon>
        <taxon>Chaetothyriomycetidae</taxon>
        <taxon>Chaetothyriales</taxon>
        <taxon>Herpotrichiellaceae</taxon>
        <taxon>Capronia</taxon>
    </lineage>
</organism>
<evidence type="ECO:0000313" key="3">
    <source>
        <dbReference type="EMBL" id="EXJ85415.1"/>
    </source>
</evidence>
<sequence length="351" mass="39805">MPFKSSFSALKAQLKDLQQEGQRLFNEHSQQQPPPQSQSNYPGQGYQQQQQSQYSGQPPQPYNQGGLQHQYQQQAPPPVPQSTRPNNPGPAVYWQPHFDPSTPVGAEWEHKLGNNNGWGNNEKQFYTDEAANSFYTPNNLLVLRAIAQPRNPNPSRKFTSARLVSRQRLARSRGSLIATLTLPCAGGIWPAFWLLPFEPFAWPTDGEVDIAETWNGDGINHSCLHWGYYTPQDKNKHRVVGTFVQGMQQGRPVRFEFAWQQDDASGQGRLLWWIDGRAVMKAPIPQGARRMADFVVLLNIAMGGNVCQGQEPREGTYDFVVHEMKMQAEPEMGGWARFDNDWNRAREGDMI</sequence>
<dbReference type="InterPro" id="IPR000757">
    <property type="entry name" value="Beta-glucanase-like"/>
</dbReference>
<dbReference type="GO" id="GO:0005975">
    <property type="term" value="P:carbohydrate metabolic process"/>
    <property type="evidence" value="ECO:0007669"/>
    <property type="project" value="InterPro"/>
</dbReference>
<dbReference type="Pfam" id="PF26113">
    <property type="entry name" value="GH16_XgeA"/>
    <property type="match status" value="1"/>
</dbReference>
<dbReference type="OrthoDB" id="192832at2759"/>
<feature type="region of interest" description="Disordered" evidence="1">
    <location>
        <begin position="1"/>
        <end position="95"/>
    </location>
</feature>
<dbReference type="STRING" id="1182541.W9Y730"/>
<dbReference type="SUPFAM" id="SSF49899">
    <property type="entry name" value="Concanavalin A-like lectins/glucanases"/>
    <property type="match status" value="1"/>
</dbReference>